<protein>
    <submittedName>
        <fullName evidence="1">Uncharacterized protein</fullName>
    </submittedName>
</protein>
<dbReference type="AlphaFoldDB" id="A0A4Y2FVV4"/>
<accession>A0A4Y2FVV4</accession>
<gene>
    <name evidence="1" type="ORF">AVEN_101060_1</name>
</gene>
<reference evidence="1 2" key="1">
    <citation type="journal article" date="2019" name="Sci. Rep.">
        <title>Orb-weaving spider Araneus ventricosus genome elucidates the spidroin gene catalogue.</title>
        <authorList>
            <person name="Kono N."/>
            <person name="Nakamura H."/>
            <person name="Ohtoshi R."/>
            <person name="Moran D.A.P."/>
            <person name="Shinohara A."/>
            <person name="Yoshida Y."/>
            <person name="Fujiwara M."/>
            <person name="Mori M."/>
            <person name="Tomita M."/>
            <person name="Arakawa K."/>
        </authorList>
    </citation>
    <scope>NUCLEOTIDE SEQUENCE [LARGE SCALE GENOMIC DNA]</scope>
</reference>
<keyword evidence="2" id="KW-1185">Reference proteome</keyword>
<sequence length="127" mass="14567">MHTGNLARETPTRKMRTLPSIKRIINLHLHSTSVGRKAPNLHRYQTRNNVHIMAPEYMRTALSDVVTNKENNYVHTSSAWWMPSAEIESDRITFHRNKTIPSSSLSSIKRLLQHPNDNSGLKKIDNG</sequence>
<evidence type="ECO:0000313" key="2">
    <source>
        <dbReference type="Proteomes" id="UP000499080"/>
    </source>
</evidence>
<comment type="caution">
    <text evidence="1">The sequence shown here is derived from an EMBL/GenBank/DDBJ whole genome shotgun (WGS) entry which is preliminary data.</text>
</comment>
<name>A0A4Y2FVV4_ARAVE</name>
<evidence type="ECO:0000313" key="1">
    <source>
        <dbReference type="EMBL" id="GBM44686.1"/>
    </source>
</evidence>
<proteinExistence type="predicted"/>
<dbReference type="EMBL" id="BGPR01001073">
    <property type="protein sequence ID" value="GBM44686.1"/>
    <property type="molecule type" value="Genomic_DNA"/>
</dbReference>
<dbReference type="Proteomes" id="UP000499080">
    <property type="component" value="Unassembled WGS sequence"/>
</dbReference>
<organism evidence="1 2">
    <name type="scientific">Araneus ventricosus</name>
    <name type="common">Orbweaver spider</name>
    <name type="synonym">Epeira ventricosa</name>
    <dbReference type="NCBI Taxonomy" id="182803"/>
    <lineage>
        <taxon>Eukaryota</taxon>
        <taxon>Metazoa</taxon>
        <taxon>Ecdysozoa</taxon>
        <taxon>Arthropoda</taxon>
        <taxon>Chelicerata</taxon>
        <taxon>Arachnida</taxon>
        <taxon>Araneae</taxon>
        <taxon>Araneomorphae</taxon>
        <taxon>Entelegynae</taxon>
        <taxon>Araneoidea</taxon>
        <taxon>Araneidae</taxon>
        <taxon>Araneus</taxon>
    </lineage>
</organism>